<dbReference type="RefSeq" id="WP_059137926.1">
    <property type="nucleotide sequence ID" value="NZ_LMAI01000015.1"/>
</dbReference>
<evidence type="ECO:0000313" key="3">
    <source>
        <dbReference type="EMBL" id="KUJ54009.1"/>
    </source>
</evidence>
<comment type="caution">
    <text evidence="3">The sequence shown here is derived from an EMBL/GenBank/DDBJ whole genome shotgun (WGS) entry which is preliminary data.</text>
</comment>
<gene>
    <name evidence="3" type="ORF">AR686_17635</name>
</gene>
<dbReference type="Proteomes" id="UP000054388">
    <property type="component" value="Unassembled WGS sequence"/>
</dbReference>
<evidence type="ECO:0000313" key="4">
    <source>
        <dbReference type="Proteomes" id="UP000054388"/>
    </source>
</evidence>
<dbReference type="InterPro" id="IPR046258">
    <property type="entry name" value="DUF6291"/>
</dbReference>
<feature type="domain" description="DUF6291" evidence="2">
    <location>
        <begin position="7"/>
        <end position="85"/>
    </location>
</feature>
<feature type="region of interest" description="Disordered" evidence="1">
    <location>
        <begin position="214"/>
        <end position="281"/>
    </location>
</feature>
<dbReference type="EMBL" id="LMAI01000015">
    <property type="protein sequence ID" value="KUJ54009.1"/>
    <property type="molecule type" value="Genomic_DNA"/>
</dbReference>
<feature type="compositionally biased region" description="Basic and acidic residues" evidence="1">
    <location>
        <begin position="214"/>
        <end position="229"/>
    </location>
</feature>
<organism evidence="3 4">
    <name type="scientific">Chryseobacterium aquaticum subsp. greenlandense</name>
    <dbReference type="NCBI Taxonomy" id="345663"/>
    <lineage>
        <taxon>Bacteria</taxon>
        <taxon>Pseudomonadati</taxon>
        <taxon>Bacteroidota</taxon>
        <taxon>Flavobacteriia</taxon>
        <taxon>Flavobacteriales</taxon>
        <taxon>Weeksellaceae</taxon>
        <taxon>Chryseobacterium group</taxon>
        <taxon>Chryseobacterium</taxon>
    </lineage>
</organism>
<feature type="region of interest" description="Disordered" evidence="1">
    <location>
        <begin position="76"/>
        <end position="116"/>
    </location>
</feature>
<name>A0A101CDV0_9FLAO</name>
<dbReference type="AlphaFoldDB" id="A0A101CDV0"/>
<evidence type="ECO:0000259" key="2">
    <source>
        <dbReference type="Pfam" id="PF19808"/>
    </source>
</evidence>
<dbReference type="Pfam" id="PF19808">
    <property type="entry name" value="DUF6291"/>
    <property type="match status" value="1"/>
</dbReference>
<accession>A0A101CDV0</accession>
<reference evidence="3 4" key="1">
    <citation type="submission" date="2015-10" db="EMBL/GenBank/DDBJ databases">
        <title>Genome sequence of Chryseobacterium greenlandense.</title>
        <authorList>
            <person name="Newman J."/>
            <person name="Fischer K."/>
            <person name="Miller J."/>
        </authorList>
    </citation>
    <scope>NUCLEOTIDE SEQUENCE [LARGE SCALE GENOMIC DNA]</scope>
    <source>
        <strain evidence="3 4">UMB34</strain>
    </source>
</reference>
<proteinExistence type="predicted"/>
<feature type="compositionally biased region" description="Low complexity" evidence="1">
    <location>
        <begin position="230"/>
        <end position="249"/>
    </location>
</feature>
<protein>
    <recommendedName>
        <fullName evidence="2">DUF6291 domain-containing protein</fullName>
    </recommendedName>
</protein>
<evidence type="ECO:0000256" key="1">
    <source>
        <dbReference type="SAM" id="MobiDB-lite"/>
    </source>
</evidence>
<sequence>MAENKNTFVFYAEWKQDFEFLTDAEAGKLIKHLLQYVNDENPEFENEDRLLQFAAQKIKNVLKKDLKKYEEVCKKRSEAGKKGGVTSGRSRASKQEKPNEANASNSKQNERDNEYEYDNEYDILLEKESKEENTLKEDLDEIYSEIINDDNDSYSKREEIKKVAQKKERFKPPSVDEVQKYCNERQNDIQAFKFVNFYQSKGWKVGNQPMKDWKAAIRSWEQKDKENGKSKTNSNNTNNGYSNHSGNSTMGKGGKVSAAALLAERVRNQTSGNGNGGNFSG</sequence>